<reference evidence="3" key="1">
    <citation type="journal article" date="2019" name="Int. J. Syst. Evol. Microbiol.">
        <title>The Global Catalogue of Microorganisms (GCM) 10K type strain sequencing project: providing services to taxonomists for standard genome sequencing and annotation.</title>
        <authorList>
            <consortium name="The Broad Institute Genomics Platform"/>
            <consortium name="The Broad Institute Genome Sequencing Center for Infectious Disease"/>
            <person name="Wu L."/>
            <person name="Ma J."/>
        </authorList>
    </citation>
    <scope>NUCLEOTIDE SEQUENCE [LARGE SCALE GENOMIC DNA]</scope>
    <source>
        <strain evidence="3">JCM 14924</strain>
    </source>
</reference>
<evidence type="ECO:0000313" key="3">
    <source>
        <dbReference type="Proteomes" id="UP001501391"/>
    </source>
</evidence>
<feature type="compositionally biased region" description="Gly residues" evidence="1">
    <location>
        <begin position="69"/>
        <end position="81"/>
    </location>
</feature>
<keyword evidence="3" id="KW-1185">Reference proteome</keyword>
<feature type="compositionally biased region" description="Gly residues" evidence="1">
    <location>
        <begin position="130"/>
        <end position="145"/>
    </location>
</feature>
<evidence type="ECO:0000313" key="2">
    <source>
        <dbReference type="EMBL" id="GAA2193200.1"/>
    </source>
</evidence>
<accession>A0ABP5N955</accession>
<feature type="compositionally biased region" description="Basic and acidic residues" evidence="1">
    <location>
        <begin position="113"/>
        <end position="128"/>
    </location>
</feature>
<gene>
    <name evidence="2" type="ORF">GCM10009787_13990</name>
</gene>
<proteinExistence type="predicted"/>
<dbReference type="EMBL" id="BAAAOQ010000004">
    <property type="protein sequence ID" value="GAA2193200.1"/>
    <property type="molecule type" value="Genomic_DNA"/>
</dbReference>
<comment type="caution">
    <text evidence="2">The sequence shown here is derived from an EMBL/GenBank/DDBJ whole genome shotgun (WGS) entry which is preliminary data.</text>
</comment>
<feature type="region of interest" description="Disordered" evidence="1">
    <location>
        <begin position="113"/>
        <end position="145"/>
    </location>
</feature>
<evidence type="ECO:0000256" key="1">
    <source>
        <dbReference type="SAM" id="MobiDB-lite"/>
    </source>
</evidence>
<name>A0ABP5N955_9ACTN</name>
<protein>
    <submittedName>
        <fullName evidence="2">Uncharacterized protein</fullName>
    </submittedName>
</protein>
<dbReference type="Proteomes" id="UP001501391">
    <property type="component" value="Unassembled WGS sequence"/>
</dbReference>
<sequence length="453" mass="46085">MARLVLTDHDHRLTHAAGTGAAQRRLDLARLDAEAADLHLPVQPAQELQLPVGGQARPVPGAVQPGPGRAEGVGDEAGGGQSRPAQVAAGHRVTADEQLAVRTGRYGTQRRVEDVHPGVRQGTADRRGAPAGGQRPGPGGDDGGLGRAIGVDHAPAGCPAVHERRGAGLGAHDQRAQMAGGALRGVGQGGERGRRDERVADEVLVQDRGEFVAQPGAVRRYDERGTGQDGDAQLQHGGVEARRGELEHAVAGAHRVPFGGGSGEAAEAAVGDRHTLGGAGGTGGVDDVGGVVGVDTRSGRRTVPGVQQFTDPARVVQGDGGSGVGEHQRAALGGVGGVHGQEGGTGPGDGQLGRDQLHRTRQDEGHDPVGPCSPPGQVYGQPVGAGGQFTVGPGPPAVGEGRRVRGPGHPGGEQLAERRMRRSRVPLRRAVGGAGLRRQGGRRCGLVVQVRHG</sequence>
<feature type="region of interest" description="Disordered" evidence="1">
    <location>
        <begin position="54"/>
        <end position="83"/>
    </location>
</feature>
<organism evidence="2 3">
    <name type="scientific">Streptomyces bangladeshensis</name>
    <dbReference type="NCBI Taxonomy" id="295352"/>
    <lineage>
        <taxon>Bacteria</taxon>
        <taxon>Bacillati</taxon>
        <taxon>Actinomycetota</taxon>
        <taxon>Actinomycetes</taxon>
        <taxon>Kitasatosporales</taxon>
        <taxon>Streptomycetaceae</taxon>
        <taxon>Streptomyces</taxon>
    </lineage>
</organism>